<dbReference type="PANTHER" id="PTHR43081:SF1">
    <property type="entry name" value="ADENYLATE CYCLASE, TERMINAL-DIFFERENTIATION SPECIFIC"/>
    <property type="match status" value="1"/>
</dbReference>
<sequence>MDRPDGPLGDVVAALSGGRAAAQIVDAEGRLAWVSEQMVMMAGADEDTDLGIGHHVDEVLEREVWRALLTPGAVETLRHDLHPRLDDPAGTHAPLWVLALDLQLGERERTVGLLGVTLRDADGAALGAALIYTPLLPARVLAMVSEGDEAMFTRMADLAVPAQRPAAIVFADIDGSGPLSRRLPTAVYFELIRGITTAFDALVARHGGIVGKHAGDGASAYFLRDEPGGDAAAATAAVRLVQELPGAVDEVVADLVETGVELSGDDCRLNVGAHWGADLFIGQVVTGGRLEVTALGDEVNECARIEQVATGGQRLVSKTLVERLDEAAAAALGLRPRSMTYRMLAELGRDGGTAGGKAERDAGSLAVHDLS</sequence>
<evidence type="ECO:0000259" key="3">
    <source>
        <dbReference type="PROSITE" id="PS50125"/>
    </source>
</evidence>
<evidence type="ECO:0000313" key="5">
    <source>
        <dbReference type="Proteomes" id="UP001500928"/>
    </source>
</evidence>
<dbReference type="RefSeq" id="WP_345421045.1">
    <property type="nucleotide sequence ID" value="NZ_BAABHO010000046.1"/>
</dbReference>
<dbReference type="InterPro" id="IPR050697">
    <property type="entry name" value="Adenylyl/Guanylyl_Cyclase_3/4"/>
</dbReference>
<evidence type="ECO:0000256" key="2">
    <source>
        <dbReference type="SAM" id="MobiDB-lite"/>
    </source>
</evidence>
<dbReference type="PROSITE" id="PS50125">
    <property type="entry name" value="GUANYLATE_CYCLASE_2"/>
    <property type="match status" value="1"/>
</dbReference>
<dbReference type="SMART" id="SM00044">
    <property type="entry name" value="CYCc"/>
    <property type="match status" value="1"/>
</dbReference>
<protein>
    <recommendedName>
        <fullName evidence="3">Guanylate cyclase domain-containing protein</fullName>
    </recommendedName>
</protein>
<comment type="caution">
    <text evidence="4">The sequence shown here is derived from an EMBL/GenBank/DDBJ whole genome shotgun (WGS) entry which is preliminary data.</text>
</comment>
<evidence type="ECO:0000313" key="4">
    <source>
        <dbReference type="EMBL" id="GAA4803721.1"/>
    </source>
</evidence>
<dbReference type="Pfam" id="PF00211">
    <property type="entry name" value="Guanylate_cyc"/>
    <property type="match status" value="1"/>
</dbReference>
<accession>A0ABP9C2M6</accession>
<dbReference type="InterPro" id="IPR001054">
    <property type="entry name" value="A/G_cyclase"/>
</dbReference>
<dbReference type="Gene3D" id="3.30.70.1230">
    <property type="entry name" value="Nucleotide cyclase"/>
    <property type="match status" value="1"/>
</dbReference>
<name>A0ABP9C2M6_9PSEU</name>
<dbReference type="SUPFAM" id="SSF55073">
    <property type="entry name" value="Nucleotide cyclase"/>
    <property type="match status" value="1"/>
</dbReference>
<dbReference type="PANTHER" id="PTHR43081">
    <property type="entry name" value="ADENYLATE CYCLASE, TERMINAL-DIFFERENTIATION SPECIFIC-RELATED"/>
    <property type="match status" value="1"/>
</dbReference>
<dbReference type="Proteomes" id="UP001500928">
    <property type="component" value="Unassembled WGS sequence"/>
</dbReference>
<comment type="similarity">
    <text evidence="1">Belongs to the adenylyl cyclase class-3 family.</text>
</comment>
<gene>
    <name evidence="4" type="ORF">GCM10023200_46240</name>
</gene>
<organism evidence="4 5">
    <name type="scientific">Actinomycetospora chlora</name>
    <dbReference type="NCBI Taxonomy" id="663608"/>
    <lineage>
        <taxon>Bacteria</taxon>
        <taxon>Bacillati</taxon>
        <taxon>Actinomycetota</taxon>
        <taxon>Actinomycetes</taxon>
        <taxon>Pseudonocardiales</taxon>
        <taxon>Pseudonocardiaceae</taxon>
        <taxon>Actinomycetospora</taxon>
    </lineage>
</organism>
<dbReference type="CDD" id="cd07302">
    <property type="entry name" value="CHD"/>
    <property type="match status" value="1"/>
</dbReference>
<reference evidence="5" key="1">
    <citation type="journal article" date="2019" name="Int. J. Syst. Evol. Microbiol.">
        <title>The Global Catalogue of Microorganisms (GCM) 10K type strain sequencing project: providing services to taxonomists for standard genome sequencing and annotation.</title>
        <authorList>
            <consortium name="The Broad Institute Genomics Platform"/>
            <consortium name="The Broad Institute Genome Sequencing Center for Infectious Disease"/>
            <person name="Wu L."/>
            <person name="Ma J."/>
        </authorList>
    </citation>
    <scope>NUCLEOTIDE SEQUENCE [LARGE SCALE GENOMIC DNA]</scope>
    <source>
        <strain evidence="5">JCM 17979</strain>
    </source>
</reference>
<keyword evidence="5" id="KW-1185">Reference proteome</keyword>
<dbReference type="EMBL" id="BAABHO010000046">
    <property type="protein sequence ID" value="GAA4803721.1"/>
    <property type="molecule type" value="Genomic_DNA"/>
</dbReference>
<evidence type="ECO:0000256" key="1">
    <source>
        <dbReference type="ARBA" id="ARBA00005381"/>
    </source>
</evidence>
<feature type="domain" description="Guanylate cyclase" evidence="3">
    <location>
        <begin position="167"/>
        <end position="306"/>
    </location>
</feature>
<proteinExistence type="inferred from homology"/>
<feature type="region of interest" description="Disordered" evidence="2">
    <location>
        <begin position="351"/>
        <end position="371"/>
    </location>
</feature>
<dbReference type="InterPro" id="IPR029787">
    <property type="entry name" value="Nucleotide_cyclase"/>
</dbReference>